<dbReference type="PANTHER" id="PTHR34069">
    <property type="entry name" value="3-OXOACYL-[ACYL-CARRIER-PROTEIN] SYNTHASE 3"/>
    <property type="match status" value="1"/>
</dbReference>
<keyword evidence="7 13" id="KW-0276">Fatty acid metabolism</keyword>
<dbReference type="FunFam" id="3.40.47.10:FF:000004">
    <property type="entry name" value="3-oxoacyl-[acyl-carrier-protein] synthase 3"/>
    <property type="match status" value="1"/>
</dbReference>
<accession>A0AAU9CER1</accession>
<evidence type="ECO:0000256" key="7">
    <source>
        <dbReference type="ARBA" id="ARBA00022832"/>
    </source>
</evidence>
<keyword evidence="5 13" id="KW-0444">Lipid biosynthesis</keyword>
<evidence type="ECO:0000256" key="10">
    <source>
        <dbReference type="ARBA" id="ARBA00023268"/>
    </source>
</evidence>
<evidence type="ECO:0000256" key="1">
    <source>
        <dbReference type="ARBA" id="ARBA00005194"/>
    </source>
</evidence>
<sequence>MNAGISALSAFAPDKILSNSDLETTIETSDEWIRKRTGIQERRISDENQFTSDLCVSAAKKMAEESGISLSDVDFVIVGTITPDQVMPSVASKVQHALGANHAGTMDLTAACAGFGYGLIIAKALIESGMYKKILVFGAETLSKAVDYSDRTTCILFGDGAGVALVEPEGKSKILTTTTGTNGSEGHNLTLSNLGDKVNGVDIITDRNIHQDGRKVFKWAVETISKVAKETMENAGLTIDDIDWFIPHSANLRIIEAICKNTGIPAEKTLESLVNFGNTSSASIPLALNQGIEKGKVKKGDKLLLIGFGGGLTYAGLIVDWNG</sequence>
<comment type="function">
    <text evidence="13">Catalyzes the condensation reaction of fatty acid synthesis by the addition to an acyl acceptor of two carbons from malonyl-ACP. Catalyzes the first condensation reaction which initiates fatty acid synthesis and may therefore play a role in governing the total rate of fatty acid production. Possesses both acetoacetyl-ACP synthase and acetyl transacylase activities. Its substrate specificity determines the biosynthesis of branched-chain and/or straight-chain of fatty acids.</text>
</comment>
<dbReference type="CDD" id="cd00830">
    <property type="entry name" value="KAS_III"/>
    <property type="match status" value="1"/>
</dbReference>
<feature type="domain" description="Beta-ketoacyl-[acyl-carrier-protein] synthase III C-terminal" evidence="14">
    <location>
        <begin position="232"/>
        <end position="321"/>
    </location>
</feature>
<dbReference type="SUPFAM" id="SSF53901">
    <property type="entry name" value="Thiolase-like"/>
    <property type="match status" value="1"/>
</dbReference>
<evidence type="ECO:0000256" key="6">
    <source>
        <dbReference type="ARBA" id="ARBA00022679"/>
    </source>
</evidence>
<dbReference type="KEGG" id="fax:FUAX_30960"/>
<dbReference type="InterPro" id="IPR013747">
    <property type="entry name" value="ACP_syn_III_C"/>
</dbReference>
<comment type="pathway">
    <text evidence="1 13">Lipid metabolism; fatty acid biosynthesis.</text>
</comment>
<protein>
    <recommendedName>
        <fullName evidence="3 13">Beta-ketoacyl-[acyl-carrier-protein] synthase III</fullName>
        <shortName evidence="13">Beta-ketoacyl-ACP synthase III</shortName>
        <shortName evidence="13">KAS III</shortName>
        <ecNumber evidence="3 13">2.3.1.180</ecNumber>
    </recommendedName>
    <alternativeName>
        <fullName evidence="13">3-oxoacyl-[acyl-carrier-protein] synthase 3</fullName>
    </alternativeName>
    <alternativeName>
        <fullName evidence="13">3-oxoacyl-[acyl-carrier-protein] synthase III</fullName>
    </alternativeName>
</protein>
<dbReference type="AlphaFoldDB" id="A0AAU9CER1"/>
<keyword evidence="9 13" id="KW-0275">Fatty acid biosynthesis</keyword>
<dbReference type="GO" id="GO:0005737">
    <property type="term" value="C:cytoplasm"/>
    <property type="evidence" value="ECO:0007669"/>
    <property type="project" value="UniProtKB-SubCell"/>
</dbReference>
<dbReference type="InterPro" id="IPR016039">
    <property type="entry name" value="Thiolase-like"/>
</dbReference>
<keyword evidence="8 13" id="KW-0443">Lipid metabolism</keyword>
<comment type="domain">
    <text evidence="13">The last Arg residue of the ACP-binding site is essential for the weak association between ACP/AcpP and FabH.</text>
</comment>
<dbReference type="EC" id="2.3.1.180" evidence="3 13"/>
<dbReference type="Proteomes" id="UP001348817">
    <property type="component" value="Chromosome"/>
</dbReference>
<evidence type="ECO:0000313" key="16">
    <source>
        <dbReference type="EMBL" id="BDD10664.1"/>
    </source>
</evidence>
<proteinExistence type="inferred from homology"/>
<dbReference type="Pfam" id="PF08541">
    <property type="entry name" value="ACP_syn_III_C"/>
    <property type="match status" value="1"/>
</dbReference>
<evidence type="ECO:0000256" key="13">
    <source>
        <dbReference type="HAMAP-Rule" id="MF_01815"/>
    </source>
</evidence>
<feature type="active site" evidence="13">
    <location>
        <position position="248"/>
    </location>
</feature>
<dbReference type="HAMAP" id="MF_01815">
    <property type="entry name" value="FabH"/>
    <property type="match status" value="1"/>
</dbReference>
<evidence type="ECO:0000313" key="17">
    <source>
        <dbReference type="Proteomes" id="UP001348817"/>
    </source>
</evidence>
<dbReference type="NCBIfam" id="TIGR00747">
    <property type="entry name" value="fabH"/>
    <property type="match status" value="1"/>
</dbReference>
<reference evidence="16 17" key="1">
    <citation type="submission" date="2021-12" db="EMBL/GenBank/DDBJ databases">
        <title>Genome sequencing of bacteria with rrn-lacking chromosome and rrn-plasmid.</title>
        <authorList>
            <person name="Anda M."/>
            <person name="Iwasaki W."/>
        </authorList>
    </citation>
    <scope>NUCLEOTIDE SEQUENCE [LARGE SCALE GENOMIC DNA]</scope>
    <source>
        <strain evidence="16 17">DSM 100852</strain>
    </source>
</reference>
<dbReference type="InterPro" id="IPR013751">
    <property type="entry name" value="ACP_syn_III_N"/>
</dbReference>
<keyword evidence="10 13" id="KW-0511">Multifunctional enzyme</keyword>
<dbReference type="NCBIfam" id="NF006829">
    <property type="entry name" value="PRK09352.1"/>
    <property type="match status" value="1"/>
</dbReference>
<feature type="active site" evidence="13">
    <location>
        <position position="278"/>
    </location>
</feature>
<feature type="domain" description="Beta-ketoacyl-[acyl-carrier-protein] synthase III N-terminal" evidence="15">
    <location>
        <begin position="106"/>
        <end position="183"/>
    </location>
</feature>
<evidence type="ECO:0000256" key="3">
    <source>
        <dbReference type="ARBA" id="ARBA00012333"/>
    </source>
</evidence>
<comment type="similarity">
    <text evidence="2 13">Belongs to the thiolase-like superfamily. FabH family.</text>
</comment>
<evidence type="ECO:0000256" key="2">
    <source>
        <dbReference type="ARBA" id="ARBA00008642"/>
    </source>
</evidence>
<evidence type="ECO:0000259" key="15">
    <source>
        <dbReference type="Pfam" id="PF08545"/>
    </source>
</evidence>
<comment type="subunit">
    <text evidence="13">Homodimer.</text>
</comment>
<evidence type="ECO:0000256" key="4">
    <source>
        <dbReference type="ARBA" id="ARBA00022490"/>
    </source>
</evidence>
<feature type="region of interest" description="ACP-binding" evidence="13">
    <location>
        <begin position="249"/>
        <end position="253"/>
    </location>
</feature>
<comment type="catalytic activity">
    <reaction evidence="12">
        <text>malonyl-[ACP] + acetyl-CoA + H(+) = 3-oxobutanoyl-[ACP] + CO2 + CoA</text>
        <dbReference type="Rhea" id="RHEA:12080"/>
        <dbReference type="Rhea" id="RHEA-COMP:9623"/>
        <dbReference type="Rhea" id="RHEA-COMP:9625"/>
        <dbReference type="ChEBI" id="CHEBI:15378"/>
        <dbReference type="ChEBI" id="CHEBI:16526"/>
        <dbReference type="ChEBI" id="CHEBI:57287"/>
        <dbReference type="ChEBI" id="CHEBI:57288"/>
        <dbReference type="ChEBI" id="CHEBI:78449"/>
        <dbReference type="ChEBI" id="CHEBI:78450"/>
        <dbReference type="EC" id="2.3.1.180"/>
    </reaction>
    <physiologicalReaction direction="left-to-right" evidence="12">
        <dbReference type="Rhea" id="RHEA:12081"/>
    </physiologicalReaction>
</comment>
<feature type="active site" evidence="13">
    <location>
        <position position="112"/>
    </location>
</feature>
<keyword evidence="17" id="KW-1185">Reference proteome</keyword>
<keyword evidence="4 13" id="KW-0963">Cytoplasm</keyword>
<evidence type="ECO:0000256" key="11">
    <source>
        <dbReference type="ARBA" id="ARBA00023315"/>
    </source>
</evidence>
<evidence type="ECO:0000256" key="9">
    <source>
        <dbReference type="ARBA" id="ARBA00023160"/>
    </source>
</evidence>
<dbReference type="InterPro" id="IPR004655">
    <property type="entry name" value="FabH"/>
</dbReference>
<organism evidence="16 17">
    <name type="scientific">Fulvitalea axinellae</name>
    <dbReference type="NCBI Taxonomy" id="1182444"/>
    <lineage>
        <taxon>Bacteria</taxon>
        <taxon>Pseudomonadati</taxon>
        <taxon>Bacteroidota</taxon>
        <taxon>Cytophagia</taxon>
        <taxon>Cytophagales</taxon>
        <taxon>Persicobacteraceae</taxon>
        <taxon>Fulvitalea</taxon>
    </lineage>
</organism>
<dbReference type="GO" id="GO:0033818">
    <property type="term" value="F:beta-ketoacyl-acyl-carrier-protein synthase III activity"/>
    <property type="evidence" value="ECO:0007669"/>
    <property type="project" value="UniProtKB-UniRule"/>
</dbReference>
<dbReference type="PANTHER" id="PTHR34069:SF2">
    <property type="entry name" value="BETA-KETOACYL-[ACYL-CARRIER-PROTEIN] SYNTHASE III"/>
    <property type="match status" value="1"/>
</dbReference>
<gene>
    <name evidence="16" type="primary">fabHB</name>
    <name evidence="13" type="synonym">fabH</name>
    <name evidence="16" type="ORF">FUAX_30960</name>
</gene>
<evidence type="ECO:0000256" key="5">
    <source>
        <dbReference type="ARBA" id="ARBA00022516"/>
    </source>
</evidence>
<comment type="subcellular location">
    <subcellularLocation>
        <location evidence="13">Cytoplasm</location>
    </subcellularLocation>
</comment>
<keyword evidence="11 13" id="KW-0012">Acyltransferase</keyword>
<dbReference type="GO" id="GO:0044550">
    <property type="term" value="P:secondary metabolite biosynthetic process"/>
    <property type="evidence" value="ECO:0007669"/>
    <property type="project" value="TreeGrafter"/>
</dbReference>
<dbReference type="EMBL" id="AP025314">
    <property type="protein sequence ID" value="BDD10664.1"/>
    <property type="molecule type" value="Genomic_DNA"/>
</dbReference>
<dbReference type="GO" id="GO:0006633">
    <property type="term" value="P:fatty acid biosynthetic process"/>
    <property type="evidence" value="ECO:0007669"/>
    <property type="project" value="UniProtKB-UniRule"/>
</dbReference>
<name>A0AAU9CER1_9BACT</name>
<dbReference type="Gene3D" id="3.40.47.10">
    <property type="match status" value="1"/>
</dbReference>
<dbReference type="RefSeq" id="WP_338392204.1">
    <property type="nucleotide sequence ID" value="NZ_AP025314.1"/>
</dbReference>
<evidence type="ECO:0000256" key="8">
    <source>
        <dbReference type="ARBA" id="ARBA00023098"/>
    </source>
</evidence>
<keyword evidence="6 13" id="KW-0808">Transferase</keyword>
<evidence type="ECO:0000256" key="12">
    <source>
        <dbReference type="ARBA" id="ARBA00051096"/>
    </source>
</evidence>
<evidence type="ECO:0000259" key="14">
    <source>
        <dbReference type="Pfam" id="PF08541"/>
    </source>
</evidence>
<dbReference type="GO" id="GO:0004315">
    <property type="term" value="F:3-oxoacyl-[acyl-carrier-protein] synthase activity"/>
    <property type="evidence" value="ECO:0007669"/>
    <property type="project" value="InterPro"/>
</dbReference>
<dbReference type="Pfam" id="PF08545">
    <property type="entry name" value="ACP_syn_III"/>
    <property type="match status" value="1"/>
</dbReference>